<name>M7TJQ5_BOTF1</name>
<dbReference type="EMBL" id="KB707984">
    <property type="protein sequence ID" value="EMR83726.1"/>
    <property type="molecule type" value="Genomic_DNA"/>
</dbReference>
<dbReference type="Proteomes" id="UP000012045">
    <property type="component" value="Unassembled WGS sequence"/>
</dbReference>
<organism evidence="1 2">
    <name type="scientific">Botryotinia fuckeliana (strain BcDW1)</name>
    <name type="common">Noble rot fungus</name>
    <name type="synonym">Botrytis cinerea</name>
    <dbReference type="NCBI Taxonomy" id="1290391"/>
    <lineage>
        <taxon>Eukaryota</taxon>
        <taxon>Fungi</taxon>
        <taxon>Dikarya</taxon>
        <taxon>Ascomycota</taxon>
        <taxon>Pezizomycotina</taxon>
        <taxon>Leotiomycetes</taxon>
        <taxon>Helotiales</taxon>
        <taxon>Sclerotiniaceae</taxon>
        <taxon>Botrytis</taxon>
    </lineage>
</organism>
<sequence length="337" mass="37584">MFRIDELRVLLCKKFEKQLGQHWISDTFPDLSDYLKKALVCIDSTEKEPVPTPVVKTMIAATSVLITKLQNTPDMSAIMKTLASVQNDLKMTADIAHSTAARIQENTITHQQIATLSQETNQFVKATAEERRTTTALIQETNDITKEINDNTKVTNNIVKAIQSIPSSKASYASVLTRNTAPLSKPITLSAQTSSFVQAQREIIVKITDPATIESLRAKSPRNLQNNIDRAIEQSRNEHIERTGVVSADQLKSGDLSIKTSSRNKAEALRQFANDRMSRIGRGASTRLPTYGILAHGIRTSSMDMEKFEEIRAELLHDNRPFIPNADIKYYAGSDVR</sequence>
<dbReference type="OrthoDB" id="3528085at2759"/>
<gene>
    <name evidence="1" type="ORF">BcDW1_7649</name>
</gene>
<reference evidence="2" key="1">
    <citation type="journal article" date="2013" name="Genome Announc.">
        <title>Draft genome sequence of Botrytis cinerea BcDW1, inoculum for noble rot of grape berries.</title>
        <authorList>
            <person name="Blanco-Ulate B."/>
            <person name="Allen G."/>
            <person name="Powell A.L."/>
            <person name="Cantu D."/>
        </authorList>
    </citation>
    <scope>NUCLEOTIDE SEQUENCE [LARGE SCALE GENOMIC DNA]</scope>
    <source>
        <strain evidence="2">BcDW1</strain>
    </source>
</reference>
<dbReference type="AlphaFoldDB" id="M7TJQ5"/>
<dbReference type="STRING" id="1290391.M7TJQ5"/>
<evidence type="ECO:0000313" key="1">
    <source>
        <dbReference type="EMBL" id="EMR83726.1"/>
    </source>
</evidence>
<accession>M7TJQ5</accession>
<evidence type="ECO:0000313" key="2">
    <source>
        <dbReference type="Proteomes" id="UP000012045"/>
    </source>
</evidence>
<proteinExistence type="predicted"/>
<protein>
    <submittedName>
        <fullName evidence="1">Putative zinc finger cchc-type protein</fullName>
    </submittedName>
</protein>
<dbReference type="HOGENOM" id="CLU_823849_0_0_1"/>